<keyword evidence="7" id="KW-0647">Proteasome</keyword>
<gene>
    <name evidence="4 7" type="primary">arc</name>
    <name evidence="7" type="ORF">JDP02_09285</name>
</gene>
<dbReference type="AlphaFoldDB" id="A0A8I1HW14"/>
<dbReference type="Gene3D" id="1.20.5.170">
    <property type="match status" value="1"/>
</dbReference>
<dbReference type="GO" id="GO:0000502">
    <property type="term" value="C:proteasome complex"/>
    <property type="evidence" value="ECO:0007669"/>
    <property type="project" value="UniProtKB-KW"/>
</dbReference>
<accession>A0A8I1HW14</accession>
<comment type="subunit">
    <text evidence="4">Homohexamer. Assembles into a hexameric ring structure.</text>
</comment>
<dbReference type="RefSeq" id="WP_005324780.1">
    <property type="nucleotide sequence ID" value="NZ_JAEHFL010000014.1"/>
</dbReference>
<dbReference type="InterPro" id="IPR012340">
    <property type="entry name" value="NA-bd_OB-fold"/>
</dbReference>
<dbReference type="InterPro" id="IPR003593">
    <property type="entry name" value="AAA+_ATPase"/>
</dbReference>
<dbReference type="SUPFAM" id="SSF52540">
    <property type="entry name" value="P-loop containing nucleoside triphosphate hydrolases"/>
    <property type="match status" value="1"/>
</dbReference>
<dbReference type="EMBL" id="JAEHFL010000014">
    <property type="protein sequence ID" value="MBK3428695.1"/>
    <property type="molecule type" value="Genomic_DNA"/>
</dbReference>
<evidence type="ECO:0000256" key="4">
    <source>
        <dbReference type="HAMAP-Rule" id="MF_02112"/>
    </source>
</evidence>
<dbReference type="FunFam" id="3.40.50.300:FF:001025">
    <property type="entry name" value="ATPase family, AAA domain-containing 2B"/>
    <property type="match status" value="1"/>
</dbReference>
<organism evidence="7 8">
    <name type="scientific">Corynebacterium tuberculostearicum</name>
    <dbReference type="NCBI Taxonomy" id="38304"/>
    <lineage>
        <taxon>Bacteria</taxon>
        <taxon>Bacillati</taxon>
        <taxon>Actinomycetota</taxon>
        <taxon>Actinomycetes</taxon>
        <taxon>Mycobacteriales</taxon>
        <taxon>Corynebacteriaceae</taxon>
        <taxon>Corynebacterium</taxon>
    </lineage>
</organism>
<dbReference type="GO" id="GO:0016887">
    <property type="term" value="F:ATP hydrolysis activity"/>
    <property type="evidence" value="ECO:0007669"/>
    <property type="project" value="UniProtKB-UniRule"/>
</dbReference>
<dbReference type="InterPro" id="IPR027417">
    <property type="entry name" value="P-loop_NTPase"/>
</dbReference>
<dbReference type="InterPro" id="IPR003959">
    <property type="entry name" value="ATPase_AAA_core"/>
</dbReference>
<dbReference type="GO" id="GO:0005524">
    <property type="term" value="F:ATP binding"/>
    <property type="evidence" value="ECO:0007669"/>
    <property type="project" value="UniProtKB-UniRule"/>
</dbReference>
<dbReference type="PANTHER" id="PTHR23077">
    <property type="entry name" value="AAA-FAMILY ATPASE"/>
    <property type="match status" value="1"/>
</dbReference>
<evidence type="ECO:0000256" key="2">
    <source>
        <dbReference type="ARBA" id="ARBA00022840"/>
    </source>
</evidence>
<evidence type="ECO:0000313" key="7">
    <source>
        <dbReference type="EMBL" id="MBK3428695.1"/>
    </source>
</evidence>
<comment type="similarity">
    <text evidence="4 5">Belongs to the AAA ATPase family.</text>
</comment>
<dbReference type="GO" id="GO:0010498">
    <property type="term" value="P:proteasomal protein catabolic process"/>
    <property type="evidence" value="ECO:0007669"/>
    <property type="project" value="InterPro"/>
</dbReference>
<dbReference type="InterPro" id="IPR032501">
    <property type="entry name" value="Prot_ATP_ID_OB_2nd"/>
</dbReference>
<dbReference type="InterPro" id="IPR003960">
    <property type="entry name" value="ATPase_AAA_CS"/>
</dbReference>
<dbReference type="InterPro" id="IPR050168">
    <property type="entry name" value="AAA_ATPase_domain"/>
</dbReference>
<evidence type="ECO:0000313" key="8">
    <source>
        <dbReference type="Proteomes" id="UP000603369"/>
    </source>
</evidence>
<dbReference type="Gene3D" id="3.40.50.300">
    <property type="entry name" value="P-loop containing nucleotide triphosphate hydrolases"/>
    <property type="match status" value="1"/>
</dbReference>
<dbReference type="HAMAP" id="MF_02112">
    <property type="entry name" value="ARC_ATPase"/>
    <property type="match status" value="1"/>
</dbReference>
<dbReference type="InterPro" id="IPR041626">
    <property type="entry name" value="Prot_ATP_ID_OB_N"/>
</dbReference>
<dbReference type="Gene3D" id="1.10.8.60">
    <property type="match status" value="1"/>
</dbReference>
<dbReference type="Pfam" id="PF17758">
    <property type="entry name" value="Prot_ATP_ID_OB_N"/>
    <property type="match status" value="1"/>
</dbReference>
<keyword evidence="1 4" id="KW-0547">Nucleotide-binding</keyword>
<protein>
    <recommendedName>
        <fullName evidence="4">AAA ATPase forming ring-shaped complexes</fullName>
        <shortName evidence="4">ARC</shortName>
    </recommendedName>
</protein>
<dbReference type="Gene3D" id="2.40.50.140">
    <property type="entry name" value="Nucleic acid-binding proteins"/>
    <property type="match status" value="2"/>
</dbReference>
<evidence type="ECO:0000256" key="5">
    <source>
        <dbReference type="RuleBase" id="RU003651"/>
    </source>
</evidence>
<reference evidence="7 8" key="1">
    <citation type="submission" date="2020-12" db="EMBL/GenBank/DDBJ databases">
        <title>Draft genome sequence of the commensal strain Corynebacterium tuberculostearicum MFP09/CIP 102622 isolated from human skin.</title>
        <authorList>
            <person name="Boukerb A.M."/>
            <person name="Janvier X."/>
            <person name="Feuilloley M.G.J."/>
            <person name="Groboillot A."/>
        </authorList>
    </citation>
    <scope>NUCLEOTIDE SEQUENCE [LARGE SCALE GENOMIC DNA]</scope>
    <source>
        <strain evidence="7 8">CIP 102622</strain>
    </source>
</reference>
<sequence length="521" mass="57292">MDEATDYKRQISQLAARNQKLAGLLKESRGKLEQLFAELNALAEPASTYGVFLGYSPTHSEVGTTAEVYTNGRVMQLKVSPNVEPGSLVAGQQVRLGDGFVVVEGCAPERTGELATVVERLGDQRLIVANSSGEEKVVLLSQTLREEARVAAGEIVLVDPKAAIALEKVEKTEVSQLSLEEVPDVRYEDIGGLDEQISQIRDSVELPFIHPDLYHHYELQPPKGVLLYGPPGCGKTLIAKAVAHSLAQQLGSDGPSYFLNIKGPELLNKYVGETERRIRLIFERARELAQLSSDRPVVIFFDEMESIFRTRGSGVSSDMETTVVPQLLTELDGVESLSNVIVIGATNREELIDPAIMRPGRLDIKIRVNRPNKEGAREIFARHFAESVPHQGTLEELIGAAVDELYADRPFVQLHFSSGEREVLHYRDFVSGAMIANILSRAKKLAIKDELQQRAGSEQGIGGRHGGIAKQHLLQAIAAERAESEYVPTSTNPEEWTKIISQDHAGARVERVELLTARRSA</sequence>
<dbReference type="NCBIfam" id="TIGR03689">
    <property type="entry name" value="pup_AAA"/>
    <property type="match status" value="1"/>
</dbReference>
<evidence type="ECO:0000256" key="1">
    <source>
        <dbReference type="ARBA" id="ARBA00022741"/>
    </source>
</evidence>
<keyword evidence="8" id="KW-1185">Reference proteome</keyword>
<dbReference type="InterPro" id="IPR022482">
    <property type="entry name" value="Proteasome_ATPase"/>
</dbReference>
<proteinExistence type="inferred from homology"/>
<dbReference type="SMART" id="SM00382">
    <property type="entry name" value="AAA"/>
    <property type="match status" value="1"/>
</dbReference>
<feature type="binding site" evidence="4">
    <location>
        <begin position="232"/>
        <end position="237"/>
    </location>
    <ligand>
        <name>ATP</name>
        <dbReference type="ChEBI" id="CHEBI:30616"/>
    </ligand>
</feature>
<comment type="caution">
    <text evidence="7">The sequence shown here is derived from an EMBL/GenBank/DDBJ whole genome shotgun (WGS) entry which is preliminary data.</text>
</comment>
<feature type="domain" description="AAA+ ATPase" evidence="6">
    <location>
        <begin position="221"/>
        <end position="372"/>
    </location>
</feature>
<dbReference type="Pfam" id="PF16450">
    <property type="entry name" value="Prot_ATP_ID_OB_C"/>
    <property type="match status" value="1"/>
</dbReference>
<evidence type="ECO:0000259" key="6">
    <source>
        <dbReference type="SMART" id="SM00382"/>
    </source>
</evidence>
<dbReference type="PANTHER" id="PTHR23077:SF144">
    <property type="entry name" value="PROTEASOME-ASSOCIATED ATPASE"/>
    <property type="match status" value="1"/>
</dbReference>
<keyword evidence="2 4" id="KW-0067">ATP-binding</keyword>
<evidence type="ECO:0000256" key="3">
    <source>
        <dbReference type="ARBA" id="ARBA00023054"/>
    </source>
</evidence>
<dbReference type="Proteomes" id="UP000603369">
    <property type="component" value="Unassembled WGS sequence"/>
</dbReference>
<name>A0A8I1HW14_9CORY</name>
<dbReference type="GO" id="GO:0019941">
    <property type="term" value="P:modification-dependent protein catabolic process"/>
    <property type="evidence" value="ECO:0007669"/>
    <property type="project" value="InterPro"/>
</dbReference>
<dbReference type="PROSITE" id="PS00674">
    <property type="entry name" value="AAA"/>
    <property type="match status" value="1"/>
</dbReference>
<dbReference type="Pfam" id="PF00004">
    <property type="entry name" value="AAA"/>
    <property type="match status" value="1"/>
</dbReference>
<keyword evidence="3" id="KW-0175">Coiled coil</keyword>